<feature type="compositionally biased region" description="Polar residues" evidence="2">
    <location>
        <begin position="111"/>
        <end position="123"/>
    </location>
</feature>
<evidence type="ECO:0000256" key="2">
    <source>
        <dbReference type="SAM" id="MobiDB-lite"/>
    </source>
</evidence>
<evidence type="ECO:0000256" key="1">
    <source>
        <dbReference type="SAM" id="Coils"/>
    </source>
</evidence>
<feature type="compositionally biased region" description="Polar residues" evidence="2">
    <location>
        <begin position="858"/>
        <end position="868"/>
    </location>
</feature>
<evidence type="ECO:0000259" key="3">
    <source>
        <dbReference type="Pfam" id="PF04212"/>
    </source>
</evidence>
<dbReference type="SUPFAM" id="SSF116846">
    <property type="entry name" value="MIT domain"/>
    <property type="match status" value="1"/>
</dbReference>
<feature type="compositionally biased region" description="Basic and acidic residues" evidence="2">
    <location>
        <begin position="251"/>
        <end position="270"/>
    </location>
</feature>
<gene>
    <name evidence="4" type="ORF">NEMBOFW57_008573</name>
</gene>
<sequence length="1222" mass="132520">MSSSRPAVTPTTSTYPLPDQVSASTPPPPPLPPNAFAGPGSYTSPSPRTRRASRDVGNPGPRSHFSNYDNAIDNPHPPARPARPDRPSAPALHHLPAHYSTVPNPPRFSSLAATTNPPRTSSLLPPARIVVDPGTPHDDAPYLRDPFNDPRPAPKIPDQPREADSRHKRGHSRSNSAGGLSDTLRNLNRWSASTTSSRASNLADFTRRPGSHTESPAVSGAIPPLQSLPRISTGPSLEHEVLESNVLNRHSPQERAGHEQRASEDYRGFWDGDAGAPEDEPGLISHYANHAGPPRPAEMLSHESAMPYTQNAQAKGHSRSRSTGAKGSADTTVSSRSRDKDRERDRGERGSKPPSQKAMLSKALQKANTAVQLDNAQNFEGARRAYAEACAVLQQVLLRTSGEEDRRKLEAIHETYLGRVMELDEQLVDIEPEGKALPQRPESNDLSAQIADHDYSRPYTASRAKNHEDDYETQQPTYPVQEPSVSWLDPIDESEPERSSISSVHSRSSSRVRRKHIRAASGATEAEFDAALDDAIEAAYDDGYEPESQYLGHLYHDAPGDPIANTLRRVEMARELVRESEREALELANEQEKRLRLQQQLEDEEYRRQEAIGEDFYDGNDSEEEERMLEEMRRDNSIEDFTFQAQPRPPVPRESDSSGMTGRTWHSSMGSNPPTGTTVLTPVSEDNVLPHPHPSGPLPALPPHAKTQLPPQPNSAGSQSSSQSVRNRRLSGQNPKELKIETTKLAPAAPQTAGAAIPSHPKAGNYIVQQRQALSAGPSRTVGPLSARSGASPIPPPLDEETEGVPLPSTTYNPEDYSRVGTPSVVRPNLRKNYSASSLKSLKTRNLSISHLEETSDHSPGTPLTNQFGARLPAVPSLPPGVKDRANSATTSGLHLFENHFHSPDRPGSPNPLTPDAPAPLEPCPNDTMLRPFWLMRCLYQTLCHARGGYLSNKLFVPRDVWRVKGVKLKSVEDKIANCDLLTAALQKLARVDTCDADAVLEEMQALEGVLEQVQATLARKLGSEVGVQGAGAMFKEASAVDAAAEAAAMPRSASVAGKGSSFSWRRLRSKNSSANLPGLGSAGGYGSKTGASGNGTGAGGVSSVNLHEGVKDVVLASLPMTAHPTSKPVKRDLGAVQFTGPNATYMSSLARLFDAAQTVDQIARQVDDPGLRHADKTQVGLELCTRHAAEFFAFYVCRFALADLTMLMDKFVKRGTEWVLA</sequence>
<feature type="region of interest" description="Disordered" evidence="2">
    <location>
        <begin position="772"/>
        <end position="832"/>
    </location>
</feature>
<accession>A0AAD4ES92</accession>
<feature type="region of interest" description="Disordered" evidence="2">
    <location>
        <begin position="1"/>
        <end position="232"/>
    </location>
</feature>
<feature type="compositionally biased region" description="Polar residues" evidence="2">
    <location>
        <begin position="321"/>
        <end position="333"/>
    </location>
</feature>
<feature type="compositionally biased region" description="Low complexity" evidence="2">
    <location>
        <begin position="714"/>
        <end position="724"/>
    </location>
</feature>
<dbReference type="InterPro" id="IPR036181">
    <property type="entry name" value="MIT_dom_sf"/>
</dbReference>
<reference evidence="4" key="1">
    <citation type="submission" date="2023-02" db="EMBL/GenBank/DDBJ databases">
        <authorList>
            <person name="Palmer J.M."/>
        </authorList>
    </citation>
    <scope>NUCLEOTIDE SEQUENCE</scope>
    <source>
        <strain evidence="4">FW57</strain>
    </source>
</reference>
<feature type="compositionally biased region" description="Low complexity" evidence="2">
    <location>
        <begin position="746"/>
        <end position="758"/>
    </location>
</feature>
<dbReference type="EMBL" id="JAHCVI010000004">
    <property type="protein sequence ID" value="KAG7286265.1"/>
    <property type="molecule type" value="Genomic_DNA"/>
</dbReference>
<dbReference type="Gene3D" id="1.20.58.80">
    <property type="entry name" value="Phosphotransferase system, lactose/cellobiose-type IIA subunit"/>
    <property type="match status" value="1"/>
</dbReference>
<feature type="compositionally biased region" description="Basic and acidic residues" evidence="2">
    <location>
        <begin position="336"/>
        <end position="351"/>
    </location>
</feature>
<feature type="region of interest" description="Disordered" evidence="2">
    <location>
        <begin position="246"/>
        <end position="365"/>
    </location>
</feature>
<dbReference type="PANTHER" id="PTHR37327">
    <property type="entry name" value="CHROMOSOME 1, WHOLE GENOME SHOTGUN SEQUENCE"/>
    <property type="match status" value="1"/>
</dbReference>
<name>A0AAD4ES92_9PEZI</name>
<feature type="region of interest" description="Disordered" evidence="2">
    <location>
        <begin position="434"/>
        <end position="514"/>
    </location>
</feature>
<keyword evidence="5" id="KW-1185">Reference proteome</keyword>
<dbReference type="Pfam" id="PF04212">
    <property type="entry name" value="MIT"/>
    <property type="match status" value="1"/>
</dbReference>
<feature type="region of interest" description="Disordered" evidence="2">
    <location>
        <begin position="640"/>
        <end position="760"/>
    </location>
</feature>
<protein>
    <recommendedName>
        <fullName evidence="3">MIT domain-containing protein</fullName>
    </recommendedName>
</protein>
<dbReference type="Proteomes" id="UP001197093">
    <property type="component" value="Unassembled WGS sequence"/>
</dbReference>
<feature type="compositionally biased region" description="Pro residues" evidence="2">
    <location>
        <begin position="691"/>
        <end position="702"/>
    </location>
</feature>
<comment type="caution">
    <text evidence="4">The sequence shown here is derived from an EMBL/GenBank/DDBJ whole genome shotgun (WGS) entry which is preliminary data.</text>
</comment>
<feature type="compositionally biased region" description="Polar residues" evidence="2">
    <location>
        <begin position="657"/>
        <end position="681"/>
    </location>
</feature>
<feature type="compositionally biased region" description="Basic and acidic residues" evidence="2">
    <location>
        <begin position="135"/>
        <end position="148"/>
    </location>
</feature>
<organism evidence="4 5">
    <name type="scientific">Staphylotrichum longicolle</name>
    <dbReference type="NCBI Taxonomy" id="669026"/>
    <lineage>
        <taxon>Eukaryota</taxon>
        <taxon>Fungi</taxon>
        <taxon>Dikarya</taxon>
        <taxon>Ascomycota</taxon>
        <taxon>Pezizomycotina</taxon>
        <taxon>Sordariomycetes</taxon>
        <taxon>Sordariomycetidae</taxon>
        <taxon>Sordariales</taxon>
        <taxon>Chaetomiaceae</taxon>
        <taxon>Staphylotrichum</taxon>
    </lineage>
</organism>
<evidence type="ECO:0000313" key="4">
    <source>
        <dbReference type="EMBL" id="KAG7286265.1"/>
    </source>
</evidence>
<dbReference type="AlphaFoldDB" id="A0AAD4ES92"/>
<feature type="compositionally biased region" description="Polar residues" evidence="2">
    <location>
        <begin position="1"/>
        <end position="15"/>
    </location>
</feature>
<feature type="region of interest" description="Disordered" evidence="2">
    <location>
        <begin position="852"/>
        <end position="919"/>
    </location>
</feature>
<feature type="compositionally biased region" description="Pro residues" evidence="2">
    <location>
        <begin position="907"/>
        <end position="919"/>
    </location>
</feature>
<feature type="coiled-coil region" evidence="1">
    <location>
        <begin position="563"/>
        <end position="614"/>
    </location>
</feature>
<evidence type="ECO:0000313" key="5">
    <source>
        <dbReference type="Proteomes" id="UP001197093"/>
    </source>
</evidence>
<keyword evidence="1" id="KW-0175">Coiled coil</keyword>
<feature type="compositionally biased region" description="Polar residues" evidence="2">
    <location>
        <begin position="173"/>
        <end position="186"/>
    </location>
</feature>
<feature type="compositionally biased region" description="Low complexity" evidence="2">
    <location>
        <begin position="188"/>
        <end position="201"/>
    </location>
</feature>
<feature type="domain" description="MIT" evidence="3">
    <location>
        <begin position="360"/>
        <end position="425"/>
    </location>
</feature>
<dbReference type="PANTHER" id="PTHR37327:SF1">
    <property type="entry name" value="MICROTUBULE INTERACTING AND TRANSPORT DOMAIN-CONTAINING PROTEIN"/>
    <property type="match status" value="1"/>
</dbReference>
<proteinExistence type="predicted"/>
<dbReference type="InterPro" id="IPR007330">
    <property type="entry name" value="MIT_dom"/>
</dbReference>